<dbReference type="AlphaFoldDB" id="E4XDY7"/>
<dbReference type="InParanoid" id="E4XDY7"/>
<feature type="compositionally biased region" description="Basic and acidic residues" evidence="1">
    <location>
        <begin position="396"/>
        <end position="411"/>
    </location>
</feature>
<protein>
    <recommendedName>
        <fullName evidence="4">PH domain-containing protein</fullName>
    </recommendedName>
</protein>
<gene>
    <name evidence="2" type="ORF">GSOID_T00008386001</name>
</gene>
<keyword evidence="3" id="KW-1185">Reference proteome</keyword>
<feature type="compositionally biased region" description="Low complexity" evidence="1">
    <location>
        <begin position="148"/>
        <end position="165"/>
    </location>
</feature>
<evidence type="ECO:0000313" key="2">
    <source>
        <dbReference type="EMBL" id="CBY19376.1"/>
    </source>
</evidence>
<evidence type="ECO:0000256" key="1">
    <source>
        <dbReference type="SAM" id="MobiDB-lite"/>
    </source>
</evidence>
<feature type="region of interest" description="Disordered" evidence="1">
    <location>
        <begin position="112"/>
        <end position="178"/>
    </location>
</feature>
<reference evidence="2" key="1">
    <citation type="journal article" date="2010" name="Science">
        <title>Plasticity of animal genome architecture unmasked by rapid evolution of a pelagic tunicate.</title>
        <authorList>
            <person name="Denoeud F."/>
            <person name="Henriet S."/>
            <person name="Mungpakdee S."/>
            <person name="Aury J.M."/>
            <person name="Da Silva C."/>
            <person name="Brinkmann H."/>
            <person name="Mikhaleva J."/>
            <person name="Olsen L.C."/>
            <person name="Jubin C."/>
            <person name="Canestro C."/>
            <person name="Bouquet J.M."/>
            <person name="Danks G."/>
            <person name="Poulain J."/>
            <person name="Campsteijn C."/>
            <person name="Adamski M."/>
            <person name="Cross I."/>
            <person name="Yadetie F."/>
            <person name="Muffato M."/>
            <person name="Louis A."/>
            <person name="Butcher S."/>
            <person name="Tsagkogeorga G."/>
            <person name="Konrad A."/>
            <person name="Singh S."/>
            <person name="Jensen M.F."/>
            <person name="Cong E.H."/>
            <person name="Eikeseth-Otteraa H."/>
            <person name="Noel B."/>
            <person name="Anthouard V."/>
            <person name="Porcel B.M."/>
            <person name="Kachouri-Lafond R."/>
            <person name="Nishino A."/>
            <person name="Ugolini M."/>
            <person name="Chourrout P."/>
            <person name="Nishida H."/>
            <person name="Aasland R."/>
            <person name="Huzurbazar S."/>
            <person name="Westhof E."/>
            <person name="Delsuc F."/>
            <person name="Lehrach H."/>
            <person name="Reinhardt R."/>
            <person name="Weissenbach J."/>
            <person name="Roy S.W."/>
            <person name="Artiguenave F."/>
            <person name="Postlethwait J.H."/>
            <person name="Manak J.R."/>
            <person name="Thompson E.M."/>
            <person name="Jaillon O."/>
            <person name="Du Pasquier L."/>
            <person name="Boudinot P."/>
            <person name="Liberles D.A."/>
            <person name="Volff J.N."/>
            <person name="Philippe H."/>
            <person name="Lenhard B."/>
            <person name="Roest Crollius H."/>
            <person name="Wincker P."/>
            <person name="Chourrout D."/>
        </authorList>
    </citation>
    <scope>NUCLEOTIDE SEQUENCE [LARGE SCALE GENOMIC DNA]</scope>
</reference>
<dbReference type="OrthoDB" id="10461370at2759"/>
<dbReference type="EMBL" id="FN653040">
    <property type="protein sequence ID" value="CBY19376.1"/>
    <property type="molecule type" value="Genomic_DNA"/>
</dbReference>
<evidence type="ECO:0000313" key="3">
    <source>
        <dbReference type="Proteomes" id="UP000001307"/>
    </source>
</evidence>
<organism evidence="2">
    <name type="scientific">Oikopleura dioica</name>
    <name type="common">Tunicate</name>
    <dbReference type="NCBI Taxonomy" id="34765"/>
    <lineage>
        <taxon>Eukaryota</taxon>
        <taxon>Metazoa</taxon>
        <taxon>Chordata</taxon>
        <taxon>Tunicata</taxon>
        <taxon>Appendicularia</taxon>
        <taxon>Copelata</taxon>
        <taxon>Oikopleuridae</taxon>
        <taxon>Oikopleura</taxon>
    </lineage>
</organism>
<feature type="region of interest" description="Disordered" evidence="1">
    <location>
        <begin position="392"/>
        <end position="411"/>
    </location>
</feature>
<sequence>MVWASLKNGVFKCQLDPRSKSEVILKVPFTSDMIIKKADRRRQYALSLKNAKHDIIIACPDGEDMLDWMKSSTKHQMQLYKWDKFADDCDDISGDLEERPLSPLFTSKYIGGGAEASRKKKRRSRSAEVSNTPKRPSSAVGERRRMSQRSMYSSSSGRQPKRSSSIESPRKTVLATSMPARAYVTPRFNGLDKPMTFEELDSPVTPVQLLRIDSDAESDDNTVNDGEELPNAYDIGDTTDDFIKKVDDTIELVPTSVPIPSPEPLITRATPLRTSTKIVDQNLRFKYQPEKMHPPALDESISPIKITDEQPKSLPSKNFAIPAPPRKNSSGCVTRRVEVPPTDSGRYFDSKHNLNAHKGPRSLPILLSNRLEHAPRQSRAAAGSAAKLLQLGKNNFQREKKENLHHNVMDS</sequence>
<dbReference type="SUPFAM" id="SSF50729">
    <property type="entry name" value="PH domain-like"/>
    <property type="match status" value="1"/>
</dbReference>
<accession>E4XDY7</accession>
<dbReference type="Proteomes" id="UP000001307">
    <property type="component" value="Unassembled WGS sequence"/>
</dbReference>
<name>E4XDY7_OIKDI</name>
<feature type="region of interest" description="Disordered" evidence="1">
    <location>
        <begin position="308"/>
        <end position="361"/>
    </location>
</feature>
<evidence type="ECO:0008006" key="4">
    <source>
        <dbReference type="Google" id="ProtNLM"/>
    </source>
</evidence>
<proteinExistence type="predicted"/>
<feature type="compositionally biased region" description="Acidic residues" evidence="1">
    <location>
        <begin position="215"/>
        <end position="228"/>
    </location>
</feature>
<feature type="region of interest" description="Disordered" evidence="1">
    <location>
        <begin position="215"/>
        <end position="236"/>
    </location>
</feature>